<name>A0A6C0L9E3_9ZZZZ</name>
<protein>
    <submittedName>
        <fullName evidence="1">Uncharacterized protein</fullName>
    </submittedName>
</protein>
<accession>A0A6C0L9E3</accession>
<dbReference type="SUPFAM" id="SSF56784">
    <property type="entry name" value="HAD-like"/>
    <property type="match status" value="1"/>
</dbReference>
<reference evidence="1" key="1">
    <citation type="journal article" date="2020" name="Nature">
        <title>Giant virus diversity and host interactions through global metagenomics.</title>
        <authorList>
            <person name="Schulz F."/>
            <person name="Roux S."/>
            <person name="Paez-Espino D."/>
            <person name="Jungbluth S."/>
            <person name="Walsh D.A."/>
            <person name="Denef V.J."/>
            <person name="McMahon K.D."/>
            <person name="Konstantinidis K.T."/>
            <person name="Eloe-Fadrosh E.A."/>
            <person name="Kyrpides N.C."/>
            <person name="Woyke T."/>
        </authorList>
    </citation>
    <scope>NUCLEOTIDE SEQUENCE</scope>
    <source>
        <strain evidence="1">GVMAG-M-3300027759-16</strain>
    </source>
</reference>
<organism evidence="1">
    <name type="scientific">viral metagenome</name>
    <dbReference type="NCBI Taxonomy" id="1070528"/>
    <lineage>
        <taxon>unclassified sequences</taxon>
        <taxon>metagenomes</taxon>
        <taxon>organismal metagenomes</taxon>
    </lineage>
</organism>
<dbReference type="AlphaFoldDB" id="A0A6C0L9E3"/>
<proteinExistence type="predicted"/>
<dbReference type="CDD" id="cd01427">
    <property type="entry name" value="HAD_like"/>
    <property type="match status" value="1"/>
</dbReference>
<evidence type="ECO:0000313" key="1">
    <source>
        <dbReference type="EMBL" id="QHU26288.1"/>
    </source>
</evidence>
<dbReference type="EMBL" id="MN740438">
    <property type="protein sequence ID" value="QHU26288.1"/>
    <property type="molecule type" value="Genomic_DNA"/>
</dbReference>
<sequence length="219" mass="24775">MDWNSGNVQQVGSLDAVRRGKVILIFDLDDTLSYSDNNLYENGEYPAGSDYGLPIPTAVEFVQDVLARDIRVECFILTANGNVEDIMAKVREFAKAVGRNNLFKYILYRSNPGYYKKTYEKILELYYGDGPFVHIPYPIYFFDNAKDQIDSVYTSAMEDGAKCLFTIHVERADLASTWNNAKGLLLDGTNTLPPLSPVVLTPRPVVTGGRRTRRRKQKK</sequence>
<dbReference type="InterPro" id="IPR036412">
    <property type="entry name" value="HAD-like_sf"/>
</dbReference>